<dbReference type="EMBL" id="JAVLET010000003">
    <property type="protein sequence ID" value="KAL0471354.1"/>
    <property type="molecule type" value="Genomic_DNA"/>
</dbReference>
<sequence>MPLEEILRSQNIDAVVISGLTLSGVVLSTVYRLFDLDYKVFVISNNVLDLPAGGHGSEVSQLVLKTLAPAQNKSAGNHD</sequence>
<dbReference type="InterPro" id="IPR036380">
    <property type="entry name" value="Isochorismatase-like_sf"/>
</dbReference>
<gene>
    <name evidence="4" type="ORF">QR685DRAFT_201410</name>
</gene>
<dbReference type="InterPro" id="IPR000868">
    <property type="entry name" value="Isochorismatase-like_dom"/>
</dbReference>
<dbReference type="SUPFAM" id="SSF52499">
    <property type="entry name" value="Isochorismatase-like hydrolases"/>
    <property type="match status" value="1"/>
</dbReference>
<proteinExistence type="inferred from homology"/>
<keyword evidence="2" id="KW-0812">Transmembrane</keyword>
<keyword evidence="5" id="KW-1185">Reference proteome</keyword>
<protein>
    <recommendedName>
        <fullName evidence="3">Isochorismatase-like domain-containing protein</fullName>
    </recommendedName>
</protein>
<comment type="similarity">
    <text evidence="1">Belongs to the isochorismatase family.</text>
</comment>
<dbReference type="Gene3D" id="3.40.50.850">
    <property type="entry name" value="Isochorismatase-like"/>
    <property type="match status" value="1"/>
</dbReference>
<evidence type="ECO:0000256" key="1">
    <source>
        <dbReference type="ARBA" id="ARBA00006336"/>
    </source>
</evidence>
<feature type="transmembrane region" description="Helical" evidence="2">
    <location>
        <begin position="12"/>
        <end position="34"/>
    </location>
</feature>
<evidence type="ECO:0000313" key="5">
    <source>
        <dbReference type="Proteomes" id="UP001451303"/>
    </source>
</evidence>
<evidence type="ECO:0000256" key="2">
    <source>
        <dbReference type="SAM" id="Phobius"/>
    </source>
</evidence>
<feature type="domain" description="Isochorismatase-like" evidence="3">
    <location>
        <begin position="2"/>
        <end position="63"/>
    </location>
</feature>
<keyword evidence="2" id="KW-0472">Membrane</keyword>
<evidence type="ECO:0000259" key="3">
    <source>
        <dbReference type="Pfam" id="PF00857"/>
    </source>
</evidence>
<dbReference type="Pfam" id="PF00857">
    <property type="entry name" value="Isochorismatase"/>
    <property type="match status" value="1"/>
</dbReference>
<name>A0ABR3DFB1_NEUIN</name>
<evidence type="ECO:0000313" key="4">
    <source>
        <dbReference type="EMBL" id="KAL0471354.1"/>
    </source>
</evidence>
<comment type="caution">
    <text evidence="4">The sequence shown here is derived from an EMBL/GenBank/DDBJ whole genome shotgun (WGS) entry which is preliminary data.</text>
</comment>
<reference evidence="4 5" key="1">
    <citation type="submission" date="2023-09" db="EMBL/GenBank/DDBJ databases">
        <title>Multi-omics analysis of a traditional fermented food reveals byproduct-associated fungal strains for waste-to-food upcycling.</title>
        <authorList>
            <consortium name="Lawrence Berkeley National Laboratory"/>
            <person name="Rekdal V.M."/>
            <person name="Villalobos-Escobedo J.M."/>
            <person name="Rodriguez-Valeron N."/>
            <person name="Garcia M.O."/>
            <person name="Vasquez D.P."/>
            <person name="Damayanti I."/>
            <person name="Sorensen P.M."/>
            <person name="Baidoo E.E."/>
            <person name="De Carvalho A.C."/>
            <person name="Riley R."/>
            <person name="Lipzen A."/>
            <person name="He G."/>
            <person name="Yan M."/>
            <person name="Haridas S."/>
            <person name="Daum C."/>
            <person name="Yoshinaga Y."/>
            <person name="Ng V."/>
            <person name="Grigoriev I.V."/>
            <person name="Munk R."/>
            <person name="Nuraida L."/>
            <person name="Wijaya C.H."/>
            <person name="Morales P.-C."/>
            <person name="Keasling J.D."/>
        </authorList>
    </citation>
    <scope>NUCLEOTIDE SEQUENCE [LARGE SCALE GENOMIC DNA]</scope>
    <source>
        <strain evidence="4 5">FGSC 2613</strain>
    </source>
</reference>
<organism evidence="4 5">
    <name type="scientific">Neurospora intermedia</name>
    <dbReference type="NCBI Taxonomy" id="5142"/>
    <lineage>
        <taxon>Eukaryota</taxon>
        <taxon>Fungi</taxon>
        <taxon>Dikarya</taxon>
        <taxon>Ascomycota</taxon>
        <taxon>Pezizomycotina</taxon>
        <taxon>Sordariomycetes</taxon>
        <taxon>Sordariomycetidae</taxon>
        <taxon>Sordariales</taxon>
        <taxon>Sordariaceae</taxon>
        <taxon>Neurospora</taxon>
    </lineage>
</organism>
<accession>A0ABR3DFB1</accession>
<dbReference type="Proteomes" id="UP001451303">
    <property type="component" value="Unassembled WGS sequence"/>
</dbReference>
<keyword evidence="2" id="KW-1133">Transmembrane helix</keyword>